<comment type="caution">
    <text evidence="2">The sequence shown here is derived from an EMBL/GenBank/DDBJ whole genome shotgun (WGS) entry which is preliminary data.</text>
</comment>
<dbReference type="InterPro" id="IPR003676">
    <property type="entry name" value="SAUR_fam"/>
</dbReference>
<dbReference type="Gramene" id="OIT19550">
    <property type="protein sequence ID" value="OIT19550"/>
    <property type="gene ID" value="A4A49_59037"/>
</dbReference>
<gene>
    <name evidence="2" type="ORF">A4A49_59037</name>
</gene>
<name>A0A1J6JQP7_NICAT</name>
<dbReference type="AlphaFoldDB" id="A0A1J6JQP7"/>
<comment type="similarity">
    <text evidence="1">Belongs to the ARG7 family.</text>
</comment>
<keyword evidence="3" id="KW-1185">Reference proteome</keyword>
<protein>
    <submittedName>
        <fullName evidence="2">Uncharacterized protein</fullName>
    </submittedName>
</protein>
<accession>A0A1J6JQP7</accession>
<organism evidence="2 3">
    <name type="scientific">Nicotiana attenuata</name>
    <name type="common">Coyote tobacco</name>
    <dbReference type="NCBI Taxonomy" id="49451"/>
    <lineage>
        <taxon>Eukaryota</taxon>
        <taxon>Viridiplantae</taxon>
        <taxon>Streptophyta</taxon>
        <taxon>Embryophyta</taxon>
        <taxon>Tracheophyta</taxon>
        <taxon>Spermatophyta</taxon>
        <taxon>Magnoliopsida</taxon>
        <taxon>eudicotyledons</taxon>
        <taxon>Gunneridae</taxon>
        <taxon>Pentapetalae</taxon>
        <taxon>asterids</taxon>
        <taxon>lamiids</taxon>
        <taxon>Solanales</taxon>
        <taxon>Solanaceae</taxon>
        <taxon>Nicotianoideae</taxon>
        <taxon>Nicotianeae</taxon>
        <taxon>Nicotiana</taxon>
    </lineage>
</organism>
<proteinExistence type="inferred from homology"/>
<evidence type="ECO:0000313" key="2">
    <source>
        <dbReference type="EMBL" id="OIT19550.1"/>
    </source>
</evidence>
<evidence type="ECO:0000256" key="1">
    <source>
        <dbReference type="ARBA" id="ARBA00006974"/>
    </source>
</evidence>
<dbReference type="GO" id="GO:0009733">
    <property type="term" value="P:response to auxin"/>
    <property type="evidence" value="ECO:0007669"/>
    <property type="project" value="InterPro"/>
</dbReference>
<sequence>MMRKERTNCMVMLKLIMGKLKTHLQLIPKSIIRHETHEFVETPRTNDEVVPNDVNEGHFAAFSVNAEEEPKRFVVELHWLTNPSFLNLLKQAED</sequence>
<reference evidence="2" key="1">
    <citation type="submission" date="2016-11" db="EMBL/GenBank/DDBJ databases">
        <title>The genome of Nicotiana attenuata.</title>
        <authorList>
            <person name="Xu S."/>
            <person name="Brockmoeller T."/>
            <person name="Gaquerel E."/>
            <person name="Navarro A."/>
            <person name="Kuhl H."/>
            <person name="Gase K."/>
            <person name="Ling Z."/>
            <person name="Zhou W."/>
            <person name="Kreitzer C."/>
            <person name="Stanke M."/>
            <person name="Tang H."/>
            <person name="Lyons E."/>
            <person name="Pandey P."/>
            <person name="Pandey S.P."/>
            <person name="Timmermann B."/>
            <person name="Baldwin I.T."/>
        </authorList>
    </citation>
    <scope>NUCLEOTIDE SEQUENCE [LARGE SCALE GENOMIC DNA]</scope>
    <source>
        <strain evidence="2">UT</strain>
    </source>
</reference>
<dbReference type="Pfam" id="PF02519">
    <property type="entry name" value="Auxin_inducible"/>
    <property type="match status" value="1"/>
</dbReference>
<dbReference type="EMBL" id="MJEQ01006881">
    <property type="protein sequence ID" value="OIT19550.1"/>
    <property type="molecule type" value="Genomic_DNA"/>
</dbReference>
<dbReference type="Proteomes" id="UP000187609">
    <property type="component" value="Unassembled WGS sequence"/>
</dbReference>
<evidence type="ECO:0000313" key="3">
    <source>
        <dbReference type="Proteomes" id="UP000187609"/>
    </source>
</evidence>
<dbReference type="OMA" id="HETHEFV"/>